<sequence length="33" mass="3395">MIKTDIEKSQNNVAGNACAPACYASLGLAKLAQ</sequence>
<dbReference type="EMBL" id="GBRH01250371">
    <property type="protein sequence ID" value="JAD47524.1"/>
    <property type="molecule type" value="Transcribed_RNA"/>
</dbReference>
<proteinExistence type="predicted"/>
<evidence type="ECO:0000313" key="1">
    <source>
        <dbReference type="EMBL" id="JAD47524.1"/>
    </source>
</evidence>
<dbReference type="AlphaFoldDB" id="A0A0A9A785"/>
<reference evidence="1" key="2">
    <citation type="journal article" date="2015" name="Data Brief">
        <title>Shoot transcriptome of the giant reed, Arundo donax.</title>
        <authorList>
            <person name="Barrero R.A."/>
            <person name="Guerrero F.D."/>
            <person name="Moolhuijzen P."/>
            <person name="Goolsby J.A."/>
            <person name="Tidwell J."/>
            <person name="Bellgard S.E."/>
            <person name="Bellgard M.I."/>
        </authorList>
    </citation>
    <scope>NUCLEOTIDE SEQUENCE</scope>
    <source>
        <tissue evidence="1">Shoot tissue taken approximately 20 cm above the soil surface</tissue>
    </source>
</reference>
<reference evidence="1" key="1">
    <citation type="submission" date="2014-09" db="EMBL/GenBank/DDBJ databases">
        <authorList>
            <person name="Magalhaes I.L.F."/>
            <person name="Oliveira U."/>
            <person name="Santos F.R."/>
            <person name="Vidigal T.H.D.A."/>
            <person name="Brescovit A.D."/>
            <person name="Santos A.J."/>
        </authorList>
    </citation>
    <scope>NUCLEOTIDE SEQUENCE</scope>
    <source>
        <tissue evidence="1">Shoot tissue taken approximately 20 cm above the soil surface</tissue>
    </source>
</reference>
<protein>
    <submittedName>
        <fullName evidence="1">Uncharacterized protein</fullName>
    </submittedName>
</protein>
<organism evidence="1">
    <name type="scientific">Arundo donax</name>
    <name type="common">Giant reed</name>
    <name type="synonym">Donax arundinaceus</name>
    <dbReference type="NCBI Taxonomy" id="35708"/>
    <lineage>
        <taxon>Eukaryota</taxon>
        <taxon>Viridiplantae</taxon>
        <taxon>Streptophyta</taxon>
        <taxon>Embryophyta</taxon>
        <taxon>Tracheophyta</taxon>
        <taxon>Spermatophyta</taxon>
        <taxon>Magnoliopsida</taxon>
        <taxon>Liliopsida</taxon>
        <taxon>Poales</taxon>
        <taxon>Poaceae</taxon>
        <taxon>PACMAD clade</taxon>
        <taxon>Arundinoideae</taxon>
        <taxon>Arundineae</taxon>
        <taxon>Arundo</taxon>
    </lineage>
</organism>
<name>A0A0A9A785_ARUDO</name>
<accession>A0A0A9A785</accession>